<dbReference type="PANTHER" id="PTHR43046">
    <property type="entry name" value="GDP-MANNOSE MANNOSYL HYDROLASE"/>
    <property type="match status" value="1"/>
</dbReference>
<dbReference type="CDD" id="cd04680">
    <property type="entry name" value="NUDIX_Hydrolase"/>
    <property type="match status" value="1"/>
</dbReference>
<gene>
    <name evidence="4" type="ORF">LCGC14_0246720</name>
</gene>
<keyword evidence="2" id="KW-0378">Hydrolase</keyword>
<comment type="caution">
    <text evidence="4">The sequence shown here is derived from an EMBL/GenBank/DDBJ whole genome shotgun (WGS) entry which is preliminary data.</text>
</comment>
<sequence>MFLEKFLLRALHGVHLVSRPMTLGVRGAVFDEAGRIFLVRHTYVSGWHMPGGGVDPGETAIDALKREFREEGNLVLVDPPQLVAVYFNRNASNRDHVLFYNCGACRQTAPKTPDAEIAETGFFSLDGLPEGATDATRRRLADLRGDGPIDLHW</sequence>
<dbReference type="AlphaFoldDB" id="A0A0F9WQS1"/>
<organism evidence="4">
    <name type="scientific">marine sediment metagenome</name>
    <dbReference type="NCBI Taxonomy" id="412755"/>
    <lineage>
        <taxon>unclassified sequences</taxon>
        <taxon>metagenomes</taxon>
        <taxon>ecological metagenomes</taxon>
    </lineage>
</organism>
<accession>A0A0F9WQS1</accession>
<evidence type="ECO:0000256" key="1">
    <source>
        <dbReference type="ARBA" id="ARBA00001946"/>
    </source>
</evidence>
<dbReference type="Gene3D" id="3.90.79.10">
    <property type="entry name" value="Nucleoside Triphosphate Pyrophosphohydrolase"/>
    <property type="match status" value="1"/>
</dbReference>
<dbReference type="PROSITE" id="PS51462">
    <property type="entry name" value="NUDIX"/>
    <property type="match status" value="1"/>
</dbReference>
<comment type="cofactor">
    <cofactor evidence="1">
        <name>Mg(2+)</name>
        <dbReference type="ChEBI" id="CHEBI:18420"/>
    </cofactor>
</comment>
<protein>
    <recommendedName>
        <fullName evidence="3">Nudix hydrolase domain-containing protein</fullName>
    </recommendedName>
</protein>
<evidence type="ECO:0000259" key="3">
    <source>
        <dbReference type="PROSITE" id="PS51462"/>
    </source>
</evidence>
<proteinExistence type="predicted"/>
<dbReference type="InterPro" id="IPR020084">
    <property type="entry name" value="NUDIX_hydrolase_CS"/>
</dbReference>
<dbReference type="GO" id="GO:0016787">
    <property type="term" value="F:hydrolase activity"/>
    <property type="evidence" value="ECO:0007669"/>
    <property type="project" value="UniProtKB-KW"/>
</dbReference>
<evidence type="ECO:0000313" key="4">
    <source>
        <dbReference type="EMBL" id="KKN88561.1"/>
    </source>
</evidence>
<dbReference type="InterPro" id="IPR000086">
    <property type="entry name" value="NUDIX_hydrolase_dom"/>
</dbReference>
<dbReference type="EMBL" id="LAZR01000127">
    <property type="protein sequence ID" value="KKN88561.1"/>
    <property type="molecule type" value="Genomic_DNA"/>
</dbReference>
<reference evidence="4" key="1">
    <citation type="journal article" date="2015" name="Nature">
        <title>Complex archaea that bridge the gap between prokaryotes and eukaryotes.</title>
        <authorList>
            <person name="Spang A."/>
            <person name="Saw J.H."/>
            <person name="Jorgensen S.L."/>
            <person name="Zaremba-Niedzwiedzka K."/>
            <person name="Martijn J."/>
            <person name="Lind A.E."/>
            <person name="van Eijk R."/>
            <person name="Schleper C."/>
            <person name="Guy L."/>
            <person name="Ettema T.J."/>
        </authorList>
    </citation>
    <scope>NUCLEOTIDE SEQUENCE</scope>
</reference>
<feature type="domain" description="Nudix hydrolase" evidence="3">
    <location>
        <begin position="20"/>
        <end position="146"/>
    </location>
</feature>
<dbReference type="PANTHER" id="PTHR43046:SF16">
    <property type="entry name" value="ADP-RIBOSE PYROPHOSPHATASE YJHB-RELATED"/>
    <property type="match status" value="1"/>
</dbReference>
<dbReference type="Pfam" id="PF00293">
    <property type="entry name" value="NUDIX"/>
    <property type="match status" value="1"/>
</dbReference>
<dbReference type="InterPro" id="IPR015797">
    <property type="entry name" value="NUDIX_hydrolase-like_dom_sf"/>
</dbReference>
<name>A0A0F9WQS1_9ZZZZ</name>
<dbReference type="SUPFAM" id="SSF55811">
    <property type="entry name" value="Nudix"/>
    <property type="match status" value="1"/>
</dbReference>
<evidence type="ECO:0000256" key="2">
    <source>
        <dbReference type="ARBA" id="ARBA00022801"/>
    </source>
</evidence>
<dbReference type="PROSITE" id="PS00893">
    <property type="entry name" value="NUDIX_BOX"/>
    <property type="match status" value="1"/>
</dbReference>